<feature type="region of interest" description="Disordered" evidence="1">
    <location>
        <begin position="327"/>
        <end position="376"/>
    </location>
</feature>
<reference evidence="2" key="1">
    <citation type="submission" date="2023-11" db="EMBL/GenBank/DDBJ databases">
        <title>Genome assemblies of two species of porcelain crab, Petrolisthes cinctipes and Petrolisthes manimaculis (Anomura: Porcellanidae).</title>
        <authorList>
            <person name="Angst P."/>
        </authorList>
    </citation>
    <scope>NUCLEOTIDE SEQUENCE</scope>
    <source>
        <strain evidence="2">PB745_02</strain>
        <tissue evidence="2">Gill</tissue>
    </source>
</reference>
<feature type="region of interest" description="Disordered" evidence="1">
    <location>
        <begin position="180"/>
        <end position="291"/>
    </location>
</feature>
<sequence length="508" mass="57477">MPLRLNVDIRYIIYPGEAGSENLAFNREPDNKQWFVEQRPRPAHHTLGYDTKRLGNIEPSSAFGLTNNYGNDKYNGYTVVNKDEVKYVVPPFTPGGRVHVAFQFWVPISVGGFFVSSRDLEAAMKSASPTAYLTSLFLHHVATNTTAAQLLGNLDASTVQAGVDKFLNWVMPHLNYPSLSNIDNSVQTGTDKHTDTSKLSEKDIPRKMTNTEMTHKTRRKRSSYKEGQSKTRRSKRSKHRKSRQSQHSGDRSTRHHRSTRAKRSSQDGWVTIGGNGNNNDKDEEDNTRAHNTSPLLAHGATLDQPEQVQNDRVLWGDEDDMLLHNTLHRPRPGNLRPDLDFTSPIDVPTTRPSNIRPPTHFTRPSPSRGGGGSRGLDVGGRLSRLDYFFSNLHLSHEDCRRRVLCEVSRDQDTFAPLSDLISSETRLPVKIHEVSDKLLRSAEGARLLSYVEAVKVGQDRSQACEVFQYRCRVRAREVINTDILPIWREVVRWLTVKVLSQDSPINLT</sequence>
<dbReference type="EMBL" id="JAWZYT010001433">
    <property type="protein sequence ID" value="KAK4312223.1"/>
    <property type="molecule type" value="Genomic_DNA"/>
</dbReference>
<keyword evidence="3" id="KW-1185">Reference proteome</keyword>
<feature type="compositionally biased region" description="Polar residues" evidence="1">
    <location>
        <begin position="180"/>
        <end position="189"/>
    </location>
</feature>
<feature type="compositionally biased region" description="Basic residues" evidence="1">
    <location>
        <begin position="253"/>
        <end position="263"/>
    </location>
</feature>
<evidence type="ECO:0000256" key="1">
    <source>
        <dbReference type="SAM" id="MobiDB-lite"/>
    </source>
</evidence>
<name>A0AAE1PPN9_9EUCA</name>
<feature type="compositionally biased region" description="Basic and acidic residues" evidence="1">
    <location>
        <begin position="190"/>
        <end position="206"/>
    </location>
</feature>
<gene>
    <name evidence="2" type="ORF">Pmani_016303</name>
</gene>
<organism evidence="2 3">
    <name type="scientific">Petrolisthes manimaculis</name>
    <dbReference type="NCBI Taxonomy" id="1843537"/>
    <lineage>
        <taxon>Eukaryota</taxon>
        <taxon>Metazoa</taxon>
        <taxon>Ecdysozoa</taxon>
        <taxon>Arthropoda</taxon>
        <taxon>Crustacea</taxon>
        <taxon>Multicrustacea</taxon>
        <taxon>Malacostraca</taxon>
        <taxon>Eumalacostraca</taxon>
        <taxon>Eucarida</taxon>
        <taxon>Decapoda</taxon>
        <taxon>Pleocyemata</taxon>
        <taxon>Anomura</taxon>
        <taxon>Galatheoidea</taxon>
        <taxon>Porcellanidae</taxon>
        <taxon>Petrolisthes</taxon>
    </lineage>
</organism>
<dbReference type="Proteomes" id="UP001292094">
    <property type="component" value="Unassembled WGS sequence"/>
</dbReference>
<proteinExistence type="predicted"/>
<evidence type="ECO:0000313" key="3">
    <source>
        <dbReference type="Proteomes" id="UP001292094"/>
    </source>
</evidence>
<comment type="caution">
    <text evidence="2">The sequence shown here is derived from an EMBL/GenBank/DDBJ whole genome shotgun (WGS) entry which is preliminary data.</text>
</comment>
<evidence type="ECO:0000313" key="2">
    <source>
        <dbReference type="EMBL" id="KAK4312223.1"/>
    </source>
</evidence>
<feature type="compositionally biased region" description="Basic residues" evidence="1">
    <location>
        <begin position="230"/>
        <end position="244"/>
    </location>
</feature>
<protein>
    <submittedName>
        <fullName evidence="2">Uncharacterized protein</fullName>
    </submittedName>
</protein>
<dbReference type="AlphaFoldDB" id="A0AAE1PPN9"/>
<accession>A0AAE1PPN9</accession>